<comment type="caution">
    <text evidence="1">The sequence shown here is derived from an EMBL/GenBank/DDBJ whole genome shotgun (WGS) entry which is preliminary data.</text>
</comment>
<gene>
    <name evidence="1" type="ORF">A2U01_0010861</name>
</gene>
<accession>A0A392MQW8</accession>
<name>A0A392MQW8_9FABA</name>
<organism evidence="1 2">
    <name type="scientific">Trifolium medium</name>
    <dbReference type="NCBI Taxonomy" id="97028"/>
    <lineage>
        <taxon>Eukaryota</taxon>
        <taxon>Viridiplantae</taxon>
        <taxon>Streptophyta</taxon>
        <taxon>Embryophyta</taxon>
        <taxon>Tracheophyta</taxon>
        <taxon>Spermatophyta</taxon>
        <taxon>Magnoliopsida</taxon>
        <taxon>eudicotyledons</taxon>
        <taxon>Gunneridae</taxon>
        <taxon>Pentapetalae</taxon>
        <taxon>rosids</taxon>
        <taxon>fabids</taxon>
        <taxon>Fabales</taxon>
        <taxon>Fabaceae</taxon>
        <taxon>Papilionoideae</taxon>
        <taxon>50 kb inversion clade</taxon>
        <taxon>NPAAA clade</taxon>
        <taxon>Hologalegina</taxon>
        <taxon>IRL clade</taxon>
        <taxon>Trifolieae</taxon>
        <taxon>Trifolium</taxon>
    </lineage>
</organism>
<keyword evidence="2" id="KW-1185">Reference proteome</keyword>
<dbReference type="Proteomes" id="UP000265520">
    <property type="component" value="Unassembled WGS sequence"/>
</dbReference>
<sequence>MSLLCEVLSQICANPWYDDTFIQGSMKFNGCDIEETRGLDMEGSFTSNLPGTLNENRVRMRAAMTILVGQHNELRHELMLKAMEHWDTLLFK</sequence>
<protein>
    <submittedName>
        <fullName evidence="1">Uncharacterized protein</fullName>
    </submittedName>
</protein>
<dbReference type="EMBL" id="LXQA010017288">
    <property type="protein sequence ID" value="MCH89956.1"/>
    <property type="molecule type" value="Genomic_DNA"/>
</dbReference>
<evidence type="ECO:0000313" key="1">
    <source>
        <dbReference type="EMBL" id="MCH89956.1"/>
    </source>
</evidence>
<proteinExistence type="predicted"/>
<dbReference type="AlphaFoldDB" id="A0A392MQW8"/>
<reference evidence="1 2" key="1">
    <citation type="journal article" date="2018" name="Front. Plant Sci.">
        <title>Red Clover (Trifolium pratense) and Zigzag Clover (T. medium) - A Picture of Genomic Similarities and Differences.</title>
        <authorList>
            <person name="Dluhosova J."/>
            <person name="Istvanek J."/>
            <person name="Nedelnik J."/>
            <person name="Repkova J."/>
        </authorList>
    </citation>
    <scope>NUCLEOTIDE SEQUENCE [LARGE SCALE GENOMIC DNA]</scope>
    <source>
        <strain evidence="2">cv. 10/8</strain>
        <tissue evidence="1">Leaf</tissue>
    </source>
</reference>
<evidence type="ECO:0000313" key="2">
    <source>
        <dbReference type="Proteomes" id="UP000265520"/>
    </source>
</evidence>